<evidence type="ECO:0000259" key="3">
    <source>
        <dbReference type="Pfam" id="PF04083"/>
    </source>
</evidence>
<feature type="domain" description="Partial AB-hydrolase lipase" evidence="3">
    <location>
        <begin position="284"/>
        <end position="338"/>
    </location>
</feature>
<dbReference type="STRING" id="5786.F1A5B4"/>
<dbReference type="GO" id="GO:0006629">
    <property type="term" value="P:lipid metabolic process"/>
    <property type="evidence" value="ECO:0000318"/>
    <property type="project" value="GO_Central"/>
</dbReference>
<dbReference type="eggNOG" id="KOG2624">
    <property type="taxonomic scope" value="Eukaryota"/>
</dbReference>
<proteinExistence type="predicted"/>
<dbReference type="GeneID" id="10510582"/>
<keyword evidence="5" id="KW-1185">Reference proteome</keyword>
<dbReference type="SUPFAM" id="SSF53474">
    <property type="entry name" value="alpha/beta-Hydrolases"/>
    <property type="match status" value="1"/>
</dbReference>
<dbReference type="PANTHER" id="PTHR11005">
    <property type="entry name" value="LYSOSOMAL ACID LIPASE-RELATED"/>
    <property type="match status" value="1"/>
</dbReference>
<dbReference type="KEGG" id="dpp:DICPUDRAFT_100086"/>
<accession>F1A5B4</accession>
<dbReference type="RefSeq" id="XP_003294858.1">
    <property type="nucleotide sequence ID" value="XM_003294810.1"/>
</dbReference>
<feature type="region of interest" description="Disordered" evidence="1">
    <location>
        <begin position="733"/>
        <end position="754"/>
    </location>
</feature>
<sequence length="761" mass="85727">MLFGLRKWVAKKITNSLDTTLISINETLKTFIEEVWQLIAQLANIVIVAVLGLFYKQGYQSYWEQKNRIKRKSAKKPNTRKKQSPFVQLLNEVEQDSIASTSNSSSLGIDSSTNSTTTTTTTTSTSSPTSPVLKRVSSGGKLNTLKKSPSLEAANNSSRFKSKTKPKLKKSNFSRQDFVHHHEQITTGLLEDIRTNLLLFFDASFGWLRSTISSILNKIGGFSIRSFTVFLITFPFYFPYYLFYIITSPFILFSKIRSFIKSIGQVKKLPNKIISGQELDIRTVKEIIEQSGYPYEKHYVTTEDGYILELERIPNKKSTNVLYLQHGVFDNSFAWIATGPAQSLAFAAYDQGYDVFLGNLRGNGDRLHQNSKISSKDYWDFSMNEHAFLDIPAFIQNIRKIKIKELYSSNNGNGGISGSGSNINTKVNLTSISDDKASTSSTTNSTSTSSTGSQSKDNSSTNDGQNSDGINISAIAHSMGAGVLLMYIVRSRMLNKSHYLSKAILLSPAGYHKVAPKIVDILAPLINIWLYLYPLHVFRFPNQTIKVLVAKIYHDVMSNLPAKDLLVYLVSRYLLGGDMRNHPLTTVHNIAYNTFNGTSVGIYRHFWQIRRSKKFEAFDYGPKKNLELYGTVEPLNILSHYNLIDIPIHFVMGLKDNLIDPVNIIKHYTTLKRYNPQLAFLKASKNGHIEFTLGLDDQIRSYILNVLHIPTNSNSNTNTNTNSQYNNKQINEITTKPKSPNSSPLKKSSSSKKNLLLVKNY</sequence>
<dbReference type="InterPro" id="IPR006693">
    <property type="entry name" value="AB_hydrolase_lipase"/>
</dbReference>
<dbReference type="AlphaFoldDB" id="F1A5B4"/>
<feature type="compositionally biased region" description="Polar residues" evidence="1">
    <location>
        <begin position="101"/>
        <end position="110"/>
    </location>
</feature>
<protein>
    <recommendedName>
        <fullName evidence="3">Partial AB-hydrolase lipase domain-containing protein</fullName>
    </recommendedName>
</protein>
<dbReference type="GO" id="GO:0016298">
    <property type="term" value="F:lipase activity"/>
    <property type="evidence" value="ECO:0000318"/>
    <property type="project" value="GO_Central"/>
</dbReference>
<feature type="compositionally biased region" description="Low complexity" evidence="1">
    <location>
        <begin position="736"/>
        <end position="754"/>
    </location>
</feature>
<organism evidence="4 5">
    <name type="scientific">Dictyostelium purpureum</name>
    <name type="common">Slime mold</name>
    <dbReference type="NCBI Taxonomy" id="5786"/>
    <lineage>
        <taxon>Eukaryota</taxon>
        <taxon>Amoebozoa</taxon>
        <taxon>Evosea</taxon>
        <taxon>Eumycetozoa</taxon>
        <taxon>Dictyostelia</taxon>
        <taxon>Dictyosteliales</taxon>
        <taxon>Dictyosteliaceae</taxon>
        <taxon>Dictyostelium</taxon>
    </lineage>
</organism>
<name>F1A5B4_DICPU</name>
<dbReference type="InParanoid" id="F1A5B4"/>
<keyword evidence="2" id="KW-1133">Transmembrane helix</keyword>
<evidence type="ECO:0000313" key="5">
    <source>
        <dbReference type="Proteomes" id="UP000001064"/>
    </source>
</evidence>
<dbReference type="EMBL" id="GL871584">
    <property type="protein sequence ID" value="EGC28620.1"/>
    <property type="molecule type" value="Genomic_DNA"/>
</dbReference>
<keyword evidence="2" id="KW-0812">Transmembrane</keyword>
<feature type="region of interest" description="Disordered" evidence="1">
    <location>
        <begin position="434"/>
        <end position="465"/>
    </location>
</feature>
<reference evidence="5" key="1">
    <citation type="journal article" date="2011" name="Genome Biol.">
        <title>Comparative genomics of the social amoebae Dictyostelium discoideum and Dictyostelium purpureum.</title>
        <authorList>
            <consortium name="US DOE Joint Genome Institute (JGI-PGF)"/>
            <person name="Sucgang R."/>
            <person name="Kuo A."/>
            <person name="Tian X."/>
            <person name="Salerno W."/>
            <person name="Parikh A."/>
            <person name="Feasley C.L."/>
            <person name="Dalin E."/>
            <person name="Tu H."/>
            <person name="Huang E."/>
            <person name="Barry K."/>
            <person name="Lindquist E."/>
            <person name="Shapiro H."/>
            <person name="Bruce D."/>
            <person name="Schmutz J."/>
            <person name="Salamov A."/>
            <person name="Fey P."/>
            <person name="Gaudet P."/>
            <person name="Anjard C."/>
            <person name="Babu M.M."/>
            <person name="Basu S."/>
            <person name="Bushmanova Y."/>
            <person name="van der Wel H."/>
            <person name="Katoh-Kurasawa M."/>
            <person name="Dinh C."/>
            <person name="Coutinho P.M."/>
            <person name="Saito T."/>
            <person name="Elias M."/>
            <person name="Schaap P."/>
            <person name="Kay R.R."/>
            <person name="Henrissat B."/>
            <person name="Eichinger L."/>
            <person name="Rivero F."/>
            <person name="Putnam N.H."/>
            <person name="West C.M."/>
            <person name="Loomis W.F."/>
            <person name="Chisholm R.L."/>
            <person name="Shaulsky G."/>
            <person name="Strassmann J.E."/>
            <person name="Queller D.C."/>
            <person name="Kuspa A."/>
            <person name="Grigoriev I.V."/>
        </authorList>
    </citation>
    <scope>NUCLEOTIDE SEQUENCE [LARGE SCALE GENOMIC DNA]</scope>
    <source>
        <strain evidence="5">QSDP1</strain>
    </source>
</reference>
<dbReference type="Pfam" id="PF04083">
    <property type="entry name" value="Abhydro_lipase"/>
    <property type="match status" value="1"/>
</dbReference>
<dbReference type="Gene3D" id="3.40.50.1820">
    <property type="entry name" value="alpha/beta hydrolase"/>
    <property type="match status" value="1"/>
</dbReference>
<keyword evidence="2" id="KW-0472">Membrane</keyword>
<dbReference type="ESTHER" id="dicpu-f1a5b4">
    <property type="family name" value="Acidic_Lipase"/>
</dbReference>
<feature type="transmembrane region" description="Helical" evidence="2">
    <location>
        <begin position="35"/>
        <end position="55"/>
    </location>
</feature>
<feature type="transmembrane region" description="Helical" evidence="2">
    <location>
        <begin position="227"/>
        <end position="253"/>
    </location>
</feature>
<dbReference type="OrthoDB" id="17331at2759"/>
<gene>
    <name evidence="4" type="ORF">DICPUDRAFT_100086</name>
</gene>
<feature type="region of interest" description="Disordered" evidence="1">
    <location>
        <begin position="101"/>
        <end position="169"/>
    </location>
</feature>
<evidence type="ECO:0000256" key="2">
    <source>
        <dbReference type="SAM" id="Phobius"/>
    </source>
</evidence>
<evidence type="ECO:0000313" key="4">
    <source>
        <dbReference type="EMBL" id="EGC28620.1"/>
    </source>
</evidence>
<dbReference type="OMA" id="NGHIEFT"/>
<dbReference type="VEuPathDB" id="AmoebaDB:DICPUDRAFT_100086"/>
<dbReference type="Proteomes" id="UP000001064">
    <property type="component" value="Unassembled WGS sequence"/>
</dbReference>
<feature type="compositionally biased region" description="Low complexity" evidence="1">
    <location>
        <begin position="438"/>
        <end position="461"/>
    </location>
</feature>
<evidence type="ECO:0000256" key="1">
    <source>
        <dbReference type="SAM" id="MobiDB-lite"/>
    </source>
</evidence>
<feature type="compositionally biased region" description="Low complexity" evidence="1">
    <location>
        <begin position="111"/>
        <end position="130"/>
    </location>
</feature>
<feature type="compositionally biased region" description="Basic residues" evidence="1">
    <location>
        <begin position="160"/>
        <end position="169"/>
    </location>
</feature>
<dbReference type="InterPro" id="IPR029058">
    <property type="entry name" value="AB_hydrolase_fold"/>
</dbReference>